<dbReference type="STRING" id="739143.SAMN05216297_11327"/>
<dbReference type="GO" id="GO:0009116">
    <property type="term" value="P:nucleoside metabolic process"/>
    <property type="evidence" value="ECO:0007669"/>
    <property type="project" value="InterPro"/>
</dbReference>
<gene>
    <name evidence="2" type="ORF">SAMN05216297_11327</name>
</gene>
<organism evidence="2 3">
    <name type="scientific">Flavobacterium phragmitis</name>
    <dbReference type="NCBI Taxonomy" id="739143"/>
    <lineage>
        <taxon>Bacteria</taxon>
        <taxon>Pseudomonadati</taxon>
        <taxon>Bacteroidota</taxon>
        <taxon>Flavobacteriia</taxon>
        <taxon>Flavobacteriales</taxon>
        <taxon>Flavobacteriaceae</taxon>
        <taxon>Flavobacterium</taxon>
    </lineage>
</organism>
<dbReference type="InterPro" id="IPR035994">
    <property type="entry name" value="Nucleoside_phosphorylase_sf"/>
</dbReference>
<reference evidence="3" key="1">
    <citation type="submission" date="2016-10" db="EMBL/GenBank/DDBJ databases">
        <authorList>
            <person name="Varghese N."/>
            <person name="Submissions S."/>
        </authorList>
    </citation>
    <scope>NUCLEOTIDE SEQUENCE [LARGE SCALE GENOMIC DNA]</scope>
    <source>
        <strain evidence="3">CGMCC 1.10370</strain>
    </source>
</reference>
<dbReference type="EMBL" id="FOMH01000013">
    <property type="protein sequence ID" value="SFD84660.1"/>
    <property type="molecule type" value="Genomic_DNA"/>
</dbReference>
<dbReference type="GO" id="GO:0005829">
    <property type="term" value="C:cytosol"/>
    <property type="evidence" value="ECO:0007669"/>
    <property type="project" value="TreeGrafter"/>
</dbReference>
<keyword evidence="3" id="KW-1185">Reference proteome</keyword>
<name>A0A1I1VVN1_9FLAO</name>
<protein>
    <submittedName>
        <fullName evidence="2">Adenosylhomocysteine nucleosidase</fullName>
    </submittedName>
</protein>
<dbReference type="PANTHER" id="PTHR46832:SF1">
    <property type="entry name" value="5'-METHYLTHIOADENOSINE_S-ADENOSYLHOMOCYSTEINE NUCLEOSIDASE"/>
    <property type="match status" value="1"/>
</dbReference>
<dbReference type="GO" id="GO:0019284">
    <property type="term" value="P:L-methionine salvage from S-adenosylmethionine"/>
    <property type="evidence" value="ECO:0007669"/>
    <property type="project" value="TreeGrafter"/>
</dbReference>
<dbReference type="OrthoDB" id="997641at2"/>
<feature type="domain" description="Nucleoside phosphorylase" evidence="1">
    <location>
        <begin position="34"/>
        <end position="182"/>
    </location>
</feature>
<dbReference type="Gene3D" id="3.40.50.1580">
    <property type="entry name" value="Nucleoside phosphorylase domain"/>
    <property type="match status" value="1"/>
</dbReference>
<evidence type="ECO:0000259" key="1">
    <source>
        <dbReference type="Pfam" id="PF01048"/>
    </source>
</evidence>
<dbReference type="SUPFAM" id="SSF53167">
    <property type="entry name" value="Purine and uridine phosphorylases"/>
    <property type="match status" value="1"/>
</dbReference>
<dbReference type="GO" id="GO:0008930">
    <property type="term" value="F:methylthioadenosine nucleosidase activity"/>
    <property type="evidence" value="ECO:0007669"/>
    <property type="project" value="TreeGrafter"/>
</dbReference>
<dbReference type="Pfam" id="PF01048">
    <property type="entry name" value="PNP_UDP_1"/>
    <property type="match status" value="1"/>
</dbReference>
<dbReference type="PANTHER" id="PTHR46832">
    <property type="entry name" value="5'-METHYLTHIOADENOSINE/S-ADENOSYLHOMOCYSTEINE NUCLEOSIDASE"/>
    <property type="match status" value="1"/>
</dbReference>
<dbReference type="RefSeq" id="WP_091497202.1">
    <property type="nucleotide sequence ID" value="NZ_FOMH01000013.1"/>
</dbReference>
<dbReference type="AlphaFoldDB" id="A0A1I1VVN1"/>
<dbReference type="GO" id="GO:0008782">
    <property type="term" value="F:adenosylhomocysteine nucleosidase activity"/>
    <property type="evidence" value="ECO:0007669"/>
    <property type="project" value="TreeGrafter"/>
</dbReference>
<evidence type="ECO:0000313" key="3">
    <source>
        <dbReference type="Proteomes" id="UP000199672"/>
    </source>
</evidence>
<sequence length="201" mass="21950">MIRINHTASFAIEDILFCFALESEAAEVFKDQNVLITGIGKVNAAYELTKAILKEKPSVIINLGSAGSSCFQKGEVICCTKFVQRDMDVRGLGFALYETPLSGLPPVLEYGLKMDGLPEGICGTGDNFEMEHKSDPYNVVDMEAYALAMIAMKENIPFLSLKYISDGADDNAAEDWTVQIHKAAIAYGKILGLIEDKEAIL</sequence>
<proteinExistence type="predicted"/>
<accession>A0A1I1VVN1</accession>
<evidence type="ECO:0000313" key="2">
    <source>
        <dbReference type="EMBL" id="SFD84660.1"/>
    </source>
</evidence>
<dbReference type="InterPro" id="IPR000845">
    <property type="entry name" value="Nucleoside_phosphorylase_d"/>
</dbReference>
<dbReference type="Proteomes" id="UP000199672">
    <property type="component" value="Unassembled WGS sequence"/>
</dbReference>